<dbReference type="EMBL" id="BAAAZN010000003">
    <property type="protein sequence ID" value="GAA3535865.1"/>
    <property type="molecule type" value="Genomic_DNA"/>
</dbReference>
<feature type="domain" description="Methyltransferase FkbM" evidence="2">
    <location>
        <begin position="1026"/>
        <end position="1188"/>
    </location>
</feature>
<evidence type="ECO:0000256" key="1">
    <source>
        <dbReference type="SAM" id="Coils"/>
    </source>
</evidence>
<keyword evidence="1" id="KW-0175">Coiled coil</keyword>
<name>A0ABP6VL89_9PSEU</name>
<dbReference type="Pfam" id="PF05050">
    <property type="entry name" value="Methyltransf_21"/>
    <property type="match status" value="1"/>
</dbReference>
<gene>
    <name evidence="3" type="ORF">GCM10022222_19420</name>
</gene>
<dbReference type="RefSeq" id="WP_344857692.1">
    <property type="nucleotide sequence ID" value="NZ_BAAAZN010000003.1"/>
</dbReference>
<proteinExistence type="predicted"/>
<dbReference type="PANTHER" id="PTHR46656:SF3">
    <property type="entry name" value="PUTATIVE-RELATED"/>
    <property type="match status" value="1"/>
</dbReference>
<dbReference type="GO" id="GO:0032259">
    <property type="term" value="P:methylation"/>
    <property type="evidence" value="ECO:0007669"/>
    <property type="project" value="UniProtKB-KW"/>
</dbReference>
<dbReference type="SUPFAM" id="SSF53756">
    <property type="entry name" value="UDP-Glycosyltransferase/glycogen phosphorylase"/>
    <property type="match status" value="1"/>
</dbReference>
<protein>
    <submittedName>
        <fullName evidence="3">FkbM family methyltransferase</fullName>
    </submittedName>
</protein>
<dbReference type="PANTHER" id="PTHR46656">
    <property type="entry name" value="PUTATIVE-RELATED"/>
    <property type="match status" value="1"/>
</dbReference>
<feature type="coiled-coil region" evidence="1">
    <location>
        <begin position="850"/>
        <end position="877"/>
    </location>
</feature>
<comment type="caution">
    <text evidence="3">The sequence shown here is derived from an EMBL/GenBank/DDBJ whole genome shotgun (WGS) entry which is preliminary data.</text>
</comment>
<accession>A0ABP6VL89</accession>
<dbReference type="Gene3D" id="3.90.550.10">
    <property type="entry name" value="Spore Coat Polysaccharide Biosynthesis Protein SpsA, Chain A"/>
    <property type="match status" value="1"/>
</dbReference>
<dbReference type="Pfam" id="PF20706">
    <property type="entry name" value="GT4-conflict"/>
    <property type="match status" value="1"/>
</dbReference>
<dbReference type="SUPFAM" id="SSF53448">
    <property type="entry name" value="Nucleotide-diphospho-sugar transferases"/>
    <property type="match status" value="1"/>
</dbReference>
<evidence type="ECO:0000313" key="4">
    <source>
        <dbReference type="Proteomes" id="UP001500689"/>
    </source>
</evidence>
<dbReference type="Gene3D" id="3.40.50.2000">
    <property type="entry name" value="Glycogen Phosphorylase B"/>
    <property type="match status" value="1"/>
</dbReference>
<organism evidence="3 4">
    <name type="scientific">Amycolatopsis ultiminotia</name>
    <dbReference type="NCBI Taxonomy" id="543629"/>
    <lineage>
        <taxon>Bacteria</taxon>
        <taxon>Bacillati</taxon>
        <taxon>Actinomycetota</taxon>
        <taxon>Actinomycetes</taxon>
        <taxon>Pseudonocardiales</taxon>
        <taxon>Pseudonocardiaceae</taxon>
        <taxon>Amycolatopsis</taxon>
    </lineage>
</organism>
<dbReference type="Proteomes" id="UP001500689">
    <property type="component" value="Unassembled WGS sequence"/>
</dbReference>
<dbReference type="InterPro" id="IPR029063">
    <property type="entry name" value="SAM-dependent_MTases_sf"/>
</dbReference>
<sequence>MPEPGTTACTIVARNYLPAARVLARSYLEQHPGGRFVIAVIDAPRDEVRRDDTGADVVGPAAFGIDEDDYLRMATAYSVTELATSVKPYLLRELLRESAAAIYLDPDIELFAPITEVGELADEHDIVLAPHFLTPLPQDGLEPDDAVIMGTGMFNLGFIGVGRGAGPFLDFWAGRLRHDAIVAPEQQLFTDQRWVDQVPSLFRHHVVTDPGYDVAYWNLHERPIAREADGALTAGGAKLRFFHFSGYRPEKPWLLSFHCARKPRVLLSHNDDLRAICDAYGAKLREAGYAESLDSIPYGFKDFRDGTPVPKLARRVFREGWIKAERKDKPAPPHAYGEDGGQALREWLATPEDQGQAAAGLNRLTHAIWTSRIDLQMAFPHPYGDDADSFRHWCTGSGVAEAGLPEWALPGDPVDTHPPHDEFGVNLLGYLTAELGLGEMGRIVLEAIETGGVPVASVLEEKAVSNRTGIERPATVGDPRFPISVFAVNADQTRVILTNHPEVGAGRYRIGLWAWELEDFPQWQHEAFGMLDEVWTVSDFCRRAIAAHSPIPVKTIPVPVRDPGEPSPPAREQGEPVRFLFAFDFNSVAERKNPWGTVEAFQRAFPGRDDVRLTIKTINAKLHPNTAERLRTAVRGDDRIELVERYLAVSELHELYERSTCYVSLHRSEGFGLTVAEAMARAMPVISTDYSSTTEFLDASTGWPVPYRLVAVGPDSHPYQAGATWAEPDLAAAAAAMRQVADDPDEAVKRGLRARDTILRDRSMATAAEWMRTEVEQAYRTWQERKHTTAGAPAPAHPLTPLQQATEALRWRPEAGTASRLPLAPALRKAVLRAIDHYDVHQRNVMGALLAATEESNRRLLDRVEGLERDLTETRRSAAIMHGIGERFEGLRNTVEELRHRAPDTDLALRNLEGDVAKLREGYGGIGSEIEASTATVHRMFSSRDERLDADEKAIQRVTLDVSAMRDAARLAHAPVPRGADVVPCDVGALLMPVDEVMLPWIVFHRSWEDSEAELMAELATGTFLDVGAHVGYHTLRLLRSTPDVTGVIAVEADPVNAGFLRRNVAVNLPATVAEQVTVVESAAWDAPGTVHLAQASPGNSGDNRVNADGPGVAVPAVRLDTVAEVTGQRIGLVKVDLQGRDHRALDGLTEVLRRDRPHVVCEFDPGAITELGDDPVAVLSGYRALGYTPKIVTDDGPASETLDDAALIAAAKADEKEFVTLWLAP</sequence>
<dbReference type="GO" id="GO:0008168">
    <property type="term" value="F:methyltransferase activity"/>
    <property type="evidence" value="ECO:0007669"/>
    <property type="project" value="UniProtKB-KW"/>
</dbReference>
<dbReference type="SUPFAM" id="SSF53335">
    <property type="entry name" value="S-adenosyl-L-methionine-dependent methyltransferases"/>
    <property type="match status" value="1"/>
</dbReference>
<dbReference type="InterPro" id="IPR006342">
    <property type="entry name" value="FkbM_mtfrase"/>
</dbReference>
<dbReference type="NCBIfam" id="TIGR01444">
    <property type="entry name" value="fkbM_fam"/>
    <property type="match status" value="1"/>
</dbReference>
<dbReference type="InterPro" id="IPR029044">
    <property type="entry name" value="Nucleotide-diphossugar_trans"/>
</dbReference>
<keyword evidence="3" id="KW-0489">Methyltransferase</keyword>
<dbReference type="Gene3D" id="3.40.50.150">
    <property type="entry name" value="Vaccinia Virus protein VP39"/>
    <property type="match status" value="1"/>
</dbReference>
<evidence type="ECO:0000259" key="2">
    <source>
        <dbReference type="Pfam" id="PF05050"/>
    </source>
</evidence>
<evidence type="ECO:0000313" key="3">
    <source>
        <dbReference type="EMBL" id="GAA3535865.1"/>
    </source>
</evidence>
<keyword evidence="4" id="KW-1185">Reference proteome</keyword>
<keyword evidence="3" id="KW-0808">Transferase</keyword>
<reference evidence="4" key="1">
    <citation type="journal article" date="2019" name="Int. J. Syst. Evol. Microbiol.">
        <title>The Global Catalogue of Microorganisms (GCM) 10K type strain sequencing project: providing services to taxonomists for standard genome sequencing and annotation.</title>
        <authorList>
            <consortium name="The Broad Institute Genomics Platform"/>
            <consortium name="The Broad Institute Genome Sequencing Center for Infectious Disease"/>
            <person name="Wu L."/>
            <person name="Ma J."/>
        </authorList>
    </citation>
    <scope>NUCLEOTIDE SEQUENCE [LARGE SCALE GENOMIC DNA]</scope>
    <source>
        <strain evidence="4">JCM 16898</strain>
    </source>
</reference>